<accession>A0A9X1ML97</accession>
<gene>
    <name evidence="1" type="ORF">LOC68_09670</name>
</gene>
<dbReference type="AlphaFoldDB" id="A0A9X1ML97"/>
<sequence length="81" mass="8828">MQIVVRPDGSTNCIYGEFVDLRALGKLAIARGSHVEPTADGQWTADMSPVDGPILGPFPSRSEALDAERAWLEEHWLPNAP</sequence>
<organism evidence="1 2">
    <name type="scientific">Blastopirellula sediminis</name>
    <dbReference type="NCBI Taxonomy" id="2894196"/>
    <lineage>
        <taxon>Bacteria</taxon>
        <taxon>Pseudomonadati</taxon>
        <taxon>Planctomycetota</taxon>
        <taxon>Planctomycetia</taxon>
        <taxon>Pirellulales</taxon>
        <taxon>Pirellulaceae</taxon>
        <taxon>Blastopirellula</taxon>
    </lineage>
</organism>
<name>A0A9X1ML97_9BACT</name>
<evidence type="ECO:0000313" key="2">
    <source>
        <dbReference type="Proteomes" id="UP001139103"/>
    </source>
</evidence>
<dbReference type="EMBL" id="JAJKFT010000004">
    <property type="protein sequence ID" value="MCC9628666.1"/>
    <property type="molecule type" value="Genomic_DNA"/>
</dbReference>
<comment type="caution">
    <text evidence="1">The sequence shown here is derived from an EMBL/GenBank/DDBJ whole genome shotgun (WGS) entry which is preliminary data.</text>
</comment>
<reference evidence="1" key="1">
    <citation type="submission" date="2021-11" db="EMBL/GenBank/DDBJ databases">
        <title>Genome sequence.</title>
        <authorList>
            <person name="Sun Q."/>
        </authorList>
    </citation>
    <scope>NUCLEOTIDE SEQUENCE</scope>
    <source>
        <strain evidence="1">JC732</strain>
    </source>
</reference>
<protein>
    <submittedName>
        <fullName evidence="1">Uncharacterized protein</fullName>
    </submittedName>
</protein>
<proteinExistence type="predicted"/>
<dbReference type="Proteomes" id="UP001139103">
    <property type="component" value="Unassembled WGS sequence"/>
</dbReference>
<evidence type="ECO:0000313" key="1">
    <source>
        <dbReference type="EMBL" id="MCC9628666.1"/>
    </source>
</evidence>
<keyword evidence="2" id="KW-1185">Reference proteome</keyword>